<sequence length="171" mass="20015">QPLVLELVSLLSFDKMRHQLTLEQRIYVCKCCYKYESARRIDNPRSSTKLLKLKPYKCTRVHCLNQGDPIARVREDNISSIFYKVSSEAVKNEFDDIVIKEEITENLAYARVREDNISSIFYKEETALRAGRNSVSSEAVKNKFDDIVIKEEITENLFCSCLKYNFLRNQQ</sequence>
<comment type="caution">
    <text evidence="1">The sequence shown here is derived from an EMBL/GenBank/DDBJ whole genome shotgun (WGS) entry which is preliminary data.</text>
</comment>
<dbReference type="AlphaFoldDB" id="A0AAD7ZU43"/>
<gene>
    <name evidence="1" type="ORF">L9F63_019696</name>
</gene>
<reference evidence="1" key="1">
    <citation type="journal article" date="2023" name="IScience">
        <title>Live-bearing cockroach genome reveals convergent evolutionary mechanisms linked to viviparity in insects and beyond.</title>
        <authorList>
            <person name="Fouks B."/>
            <person name="Harrison M.C."/>
            <person name="Mikhailova A.A."/>
            <person name="Marchal E."/>
            <person name="English S."/>
            <person name="Carruthers M."/>
            <person name="Jennings E.C."/>
            <person name="Chiamaka E.L."/>
            <person name="Frigard R.A."/>
            <person name="Pippel M."/>
            <person name="Attardo G.M."/>
            <person name="Benoit J.B."/>
            <person name="Bornberg-Bauer E."/>
            <person name="Tobe S.S."/>
        </authorList>
    </citation>
    <scope>NUCLEOTIDE SEQUENCE</scope>
    <source>
        <strain evidence="1">Stay&amp;Tobe</strain>
    </source>
</reference>
<feature type="non-terminal residue" evidence="1">
    <location>
        <position position="1"/>
    </location>
</feature>
<feature type="non-terminal residue" evidence="1">
    <location>
        <position position="171"/>
    </location>
</feature>
<evidence type="ECO:0000313" key="2">
    <source>
        <dbReference type="Proteomes" id="UP001233999"/>
    </source>
</evidence>
<dbReference type="Proteomes" id="UP001233999">
    <property type="component" value="Unassembled WGS sequence"/>
</dbReference>
<organism evidence="1 2">
    <name type="scientific">Diploptera punctata</name>
    <name type="common">Pacific beetle cockroach</name>
    <dbReference type="NCBI Taxonomy" id="6984"/>
    <lineage>
        <taxon>Eukaryota</taxon>
        <taxon>Metazoa</taxon>
        <taxon>Ecdysozoa</taxon>
        <taxon>Arthropoda</taxon>
        <taxon>Hexapoda</taxon>
        <taxon>Insecta</taxon>
        <taxon>Pterygota</taxon>
        <taxon>Neoptera</taxon>
        <taxon>Polyneoptera</taxon>
        <taxon>Dictyoptera</taxon>
        <taxon>Blattodea</taxon>
        <taxon>Blaberoidea</taxon>
        <taxon>Blaberidae</taxon>
        <taxon>Diplopterinae</taxon>
        <taxon>Diploptera</taxon>
    </lineage>
</organism>
<accession>A0AAD7ZU43</accession>
<protein>
    <submittedName>
        <fullName evidence="1">Uncharacterized protein</fullName>
    </submittedName>
</protein>
<evidence type="ECO:0000313" key="1">
    <source>
        <dbReference type="EMBL" id="KAJ9586713.1"/>
    </source>
</evidence>
<proteinExistence type="predicted"/>
<keyword evidence="2" id="KW-1185">Reference proteome</keyword>
<dbReference type="EMBL" id="JASPKZ010006849">
    <property type="protein sequence ID" value="KAJ9586713.1"/>
    <property type="molecule type" value="Genomic_DNA"/>
</dbReference>
<reference evidence="1" key="2">
    <citation type="submission" date="2023-05" db="EMBL/GenBank/DDBJ databases">
        <authorList>
            <person name="Fouks B."/>
        </authorList>
    </citation>
    <scope>NUCLEOTIDE SEQUENCE</scope>
    <source>
        <strain evidence="1">Stay&amp;Tobe</strain>
        <tissue evidence="1">Testes</tissue>
    </source>
</reference>
<name>A0AAD7ZU43_DIPPU</name>